<accession>A0AAN1X9G5</accession>
<keyword evidence="2" id="KW-1185">Reference proteome</keyword>
<dbReference type="RefSeq" id="WP_237248297.1">
    <property type="nucleotide sequence ID" value="NZ_AP023423.1"/>
</dbReference>
<dbReference type="InterPro" id="IPR008554">
    <property type="entry name" value="Glutaredoxin-like"/>
</dbReference>
<dbReference type="Pfam" id="PF05768">
    <property type="entry name" value="Glrx-like"/>
    <property type="match status" value="1"/>
</dbReference>
<evidence type="ECO:0000313" key="1">
    <source>
        <dbReference type="EMBL" id="BCK87166.1"/>
    </source>
</evidence>
<evidence type="ECO:0000313" key="2">
    <source>
        <dbReference type="Proteomes" id="UP001320326"/>
    </source>
</evidence>
<dbReference type="AlphaFoldDB" id="A0AAN1X9G5"/>
<dbReference type="KEGG" id="seme:MIZ01_0937"/>
<dbReference type="Proteomes" id="UP001320326">
    <property type="component" value="Chromosome"/>
</dbReference>
<protein>
    <recommendedName>
        <fullName evidence="3">Glutaredoxin</fullName>
    </recommendedName>
</protein>
<gene>
    <name evidence="1" type="ORF">MIZ01_0937</name>
</gene>
<reference evidence="1 2" key="1">
    <citation type="journal article" date="2022" name="Int. J. Syst. Evol. Microbiol.">
        <title>&lt;i&gt;Sideroxyarcus emersonii&lt;/i&gt; gen. nov. sp. nov., a neutrophilic, microaerobic iron- and thiosulfate-oxidizing bacterium isolated from iron-rich wetland sediment.</title>
        <authorList>
            <person name="Kato S."/>
            <person name="Itoh T."/>
            <person name="Iino T."/>
            <person name="Ohkuma M."/>
        </authorList>
    </citation>
    <scope>NUCLEOTIDE SEQUENCE [LARGE SCALE GENOMIC DNA]</scope>
    <source>
        <strain evidence="1 2">MIZ01</strain>
    </source>
</reference>
<dbReference type="Gene3D" id="3.40.30.10">
    <property type="entry name" value="Glutaredoxin"/>
    <property type="match status" value="1"/>
</dbReference>
<organism evidence="1 2">
    <name type="scientific">Sideroxyarcus emersonii</name>
    <dbReference type="NCBI Taxonomy" id="2764705"/>
    <lineage>
        <taxon>Bacteria</taxon>
        <taxon>Pseudomonadati</taxon>
        <taxon>Pseudomonadota</taxon>
        <taxon>Betaproteobacteria</taxon>
        <taxon>Nitrosomonadales</taxon>
        <taxon>Gallionellaceae</taxon>
        <taxon>Sideroxyarcus</taxon>
    </lineage>
</organism>
<dbReference type="SUPFAM" id="SSF52833">
    <property type="entry name" value="Thioredoxin-like"/>
    <property type="match status" value="1"/>
</dbReference>
<dbReference type="InterPro" id="IPR036249">
    <property type="entry name" value="Thioredoxin-like_sf"/>
</dbReference>
<dbReference type="EMBL" id="AP023423">
    <property type="protein sequence ID" value="BCK87166.1"/>
    <property type="molecule type" value="Genomic_DNA"/>
</dbReference>
<proteinExistence type="predicted"/>
<sequence length="75" mass="8351">MSAIRLYGTEFCHLCDEAKAILREAGIEASYIDIADDDELLEKYGVRIPVLLRVDTGAELGWPFDTMAASRFLAL</sequence>
<evidence type="ECO:0008006" key="3">
    <source>
        <dbReference type="Google" id="ProtNLM"/>
    </source>
</evidence>
<name>A0AAN1X9G5_9PROT</name>